<protein>
    <submittedName>
        <fullName evidence="2">Uncharacterized protein</fullName>
    </submittedName>
</protein>
<dbReference type="EnsemblMetazoa" id="AFAF002700-RA">
    <property type="protein sequence ID" value="AFAF002700-PA"/>
    <property type="gene ID" value="AFAF002700"/>
</dbReference>
<feature type="region of interest" description="Disordered" evidence="1">
    <location>
        <begin position="22"/>
        <end position="43"/>
    </location>
</feature>
<reference evidence="3" key="1">
    <citation type="submission" date="2014-01" db="EMBL/GenBank/DDBJ databases">
        <title>The Genome Sequence of Anopheles farauti FAR1 (V2).</title>
        <authorList>
            <consortium name="The Broad Institute Genomics Platform"/>
            <person name="Neafsey D.E."/>
            <person name="Besansky N."/>
            <person name="Howell P."/>
            <person name="Walton C."/>
            <person name="Young S.K."/>
            <person name="Zeng Q."/>
            <person name="Gargeya S."/>
            <person name="Fitzgerald M."/>
            <person name="Haas B."/>
            <person name="Abouelleil A."/>
            <person name="Allen A.W."/>
            <person name="Alvarado L."/>
            <person name="Arachchi H.M."/>
            <person name="Berlin A.M."/>
            <person name="Chapman S.B."/>
            <person name="Gainer-Dewar J."/>
            <person name="Goldberg J."/>
            <person name="Griggs A."/>
            <person name="Gujja S."/>
            <person name="Hansen M."/>
            <person name="Howarth C."/>
            <person name="Imamovic A."/>
            <person name="Ireland A."/>
            <person name="Larimer J."/>
            <person name="McCowan C."/>
            <person name="Murphy C."/>
            <person name="Pearson M."/>
            <person name="Poon T.W."/>
            <person name="Priest M."/>
            <person name="Roberts A."/>
            <person name="Saif S."/>
            <person name="Shea T."/>
            <person name="Sisk P."/>
            <person name="Sykes S."/>
            <person name="Wortman J."/>
            <person name="Nusbaum C."/>
            <person name="Birren B."/>
        </authorList>
    </citation>
    <scope>NUCLEOTIDE SEQUENCE [LARGE SCALE GENOMIC DNA]</scope>
    <source>
        <strain evidence="3">FAR1</strain>
    </source>
</reference>
<feature type="compositionally biased region" description="Low complexity" evidence="1">
    <location>
        <begin position="62"/>
        <end position="75"/>
    </location>
</feature>
<evidence type="ECO:0000313" key="3">
    <source>
        <dbReference type="Proteomes" id="UP000075886"/>
    </source>
</evidence>
<reference evidence="2" key="2">
    <citation type="submission" date="2020-05" db="UniProtKB">
        <authorList>
            <consortium name="EnsemblMetazoa"/>
        </authorList>
    </citation>
    <scope>IDENTIFICATION</scope>
    <source>
        <strain evidence="2">FAR1</strain>
    </source>
</reference>
<dbReference type="AlphaFoldDB" id="A0A182Q449"/>
<organism evidence="2 3">
    <name type="scientific">Anopheles farauti</name>
    <dbReference type="NCBI Taxonomy" id="69004"/>
    <lineage>
        <taxon>Eukaryota</taxon>
        <taxon>Metazoa</taxon>
        <taxon>Ecdysozoa</taxon>
        <taxon>Arthropoda</taxon>
        <taxon>Hexapoda</taxon>
        <taxon>Insecta</taxon>
        <taxon>Pterygota</taxon>
        <taxon>Neoptera</taxon>
        <taxon>Endopterygota</taxon>
        <taxon>Diptera</taxon>
        <taxon>Nematocera</taxon>
        <taxon>Culicoidea</taxon>
        <taxon>Culicidae</taxon>
        <taxon>Anophelinae</taxon>
        <taxon>Anopheles</taxon>
    </lineage>
</organism>
<proteinExistence type="predicted"/>
<name>A0A182Q449_9DIPT</name>
<feature type="compositionally biased region" description="Polar residues" evidence="1">
    <location>
        <begin position="34"/>
        <end position="43"/>
    </location>
</feature>
<accession>A0A182Q449</accession>
<feature type="region of interest" description="Disordered" evidence="1">
    <location>
        <begin position="309"/>
        <end position="339"/>
    </location>
</feature>
<feature type="region of interest" description="Disordered" evidence="1">
    <location>
        <begin position="62"/>
        <end position="84"/>
    </location>
</feature>
<dbReference type="Proteomes" id="UP000075886">
    <property type="component" value="Unassembled WGS sequence"/>
</dbReference>
<keyword evidence="3" id="KW-1185">Reference proteome</keyword>
<sequence>MASSRTNCCSTSYLRERLGQLGKDNDRYSPLTGYGQTSASGTVSGSSLDCLNLIVQSISNAQQPAQPMAPQTSSQHALTAPHSPPAAGCGLPVVKHEHGSLVLSLECNDHHVGARRAHVQPHRAGQYEARKVSQAVEDRLLIDFRQRGSVHDHRTLHVVVGVVWTTAFVQRQVPVDPPVHAVLEVLQDVQDVRFGTLPRAKDGTMLLQWLIAERCLGVEDPLARVASGRLIQQGGRCHPVPVPVHSHPVQIAGRVGMTMVHQLEPPRKGVALVVTTEQFHVSSCRRCFHRRAEVLAHPMALIRCRPAEAHEVDEEEPDHPVQRLVTGRDGPEGQTGRPHQLQIAHVIVGPGPVVLGL</sequence>
<dbReference type="VEuPathDB" id="VectorBase:AFAF002700"/>
<evidence type="ECO:0000256" key="1">
    <source>
        <dbReference type="SAM" id="MobiDB-lite"/>
    </source>
</evidence>
<dbReference type="EMBL" id="AXCN02000263">
    <property type="status" value="NOT_ANNOTATED_CDS"/>
    <property type="molecule type" value="Genomic_DNA"/>
</dbReference>
<evidence type="ECO:0000313" key="2">
    <source>
        <dbReference type="EnsemblMetazoa" id="AFAF002700-PA"/>
    </source>
</evidence>